<dbReference type="Proteomes" id="UP000294963">
    <property type="component" value="Unassembled WGS sequence"/>
</dbReference>
<dbReference type="GO" id="GO:0016301">
    <property type="term" value="F:kinase activity"/>
    <property type="evidence" value="ECO:0007669"/>
    <property type="project" value="UniProtKB-KW"/>
</dbReference>
<reference evidence="1 2" key="1">
    <citation type="submission" date="2019-03" db="EMBL/GenBank/DDBJ databases">
        <title>Genomic analyses of the natural microbiome of Caenorhabditis elegans.</title>
        <authorList>
            <person name="Samuel B."/>
        </authorList>
    </citation>
    <scope>NUCLEOTIDE SEQUENCE [LARGE SCALE GENOMIC DNA]</scope>
    <source>
        <strain evidence="1 2">JUb89</strain>
    </source>
</reference>
<keyword evidence="1" id="KW-0808">Transferase</keyword>
<dbReference type="InterPro" id="IPR052922">
    <property type="entry name" value="Cytidylate_Kinase-2"/>
</dbReference>
<evidence type="ECO:0000313" key="1">
    <source>
        <dbReference type="EMBL" id="TCM66736.1"/>
    </source>
</evidence>
<protein>
    <submittedName>
        <fullName evidence="1">Adenylate kinase family enzyme</fullName>
    </submittedName>
</protein>
<dbReference type="Gene3D" id="3.40.50.300">
    <property type="entry name" value="P-loop containing nucleotide triphosphate hydrolases"/>
    <property type="match status" value="1"/>
</dbReference>
<dbReference type="PANTHER" id="PTHR37816">
    <property type="entry name" value="YALI0E33011P"/>
    <property type="match status" value="1"/>
</dbReference>
<proteinExistence type="predicted"/>
<dbReference type="AlphaFoldDB" id="A0A4R1XSA4"/>
<gene>
    <name evidence="1" type="ORF">EC844_11125</name>
</gene>
<comment type="caution">
    <text evidence="1">The sequence shown here is derived from an EMBL/GenBank/DDBJ whole genome shotgun (WGS) entry which is preliminary data.</text>
</comment>
<keyword evidence="2" id="KW-1185">Reference proteome</keyword>
<dbReference type="EMBL" id="SLVJ01000011">
    <property type="protein sequence ID" value="TCM66736.1"/>
    <property type="molecule type" value="Genomic_DNA"/>
</dbReference>
<name>A0A4R1XSA4_ACICA</name>
<dbReference type="SUPFAM" id="SSF52540">
    <property type="entry name" value="P-loop containing nucleoside triphosphate hydrolases"/>
    <property type="match status" value="1"/>
</dbReference>
<keyword evidence="1" id="KW-0418">Kinase</keyword>
<organism evidence="1 2">
    <name type="scientific">Acinetobacter calcoaceticus</name>
    <dbReference type="NCBI Taxonomy" id="471"/>
    <lineage>
        <taxon>Bacteria</taxon>
        <taxon>Pseudomonadati</taxon>
        <taxon>Pseudomonadota</taxon>
        <taxon>Gammaproteobacteria</taxon>
        <taxon>Moraxellales</taxon>
        <taxon>Moraxellaceae</taxon>
        <taxon>Acinetobacter</taxon>
        <taxon>Acinetobacter calcoaceticus/baumannii complex</taxon>
    </lineage>
</organism>
<dbReference type="InterPro" id="IPR027417">
    <property type="entry name" value="P-loop_NTPase"/>
</dbReference>
<evidence type="ECO:0000313" key="2">
    <source>
        <dbReference type="Proteomes" id="UP000294963"/>
    </source>
</evidence>
<accession>A0A4R1XSA4</accession>
<dbReference type="OrthoDB" id="5296079at2"/>
<sequence length="178" mass="21283">MKYINVIGTSGSGKTTFSKRLATQLHLNYIELDNLFWLDDWIESPDQLFLEKIQQQLDAHPQGWVIDGNYNGRTAKLKWKQVDTIIWIDLPFYLNLYQSVSRTLYRLITQKKLWSNSNNKESLNMMLSRESIILWMIKTHKKNRQKYLALMSHSDYQHIQFIHLRSRSEVQAFFKNIQ</sequence>
<dbReference type="PANTHER" id="PTHR37816:SF1">
    <property type="entry name" value="TOXIN"/>
    <property type="match status" value="1"/>
</dbReference>